<evidence type="ECO:0000313" key="2">
    <source>
        <dbReference type="Proteomes" id="UP000596661"/>
    </source>
</evidence>
<organism evidence="1 2">
    <name type="scientific">Cannabis sativa</name>
    <name type="common">Hemp</name>
    <name type="synonym">Marijuana</name>
    <dbReference type="NCBI Taxonomy" id="3483"/>
    <lineage>
        <taxon>Eukaryota</taxon>
        <taxon>Viridiplantae</taxon>
        <taxon>Streptophyta</taxon>
        <taxon>Embryophyta</taxon>
        <taxon>Tracheophyta</taxon>
        <taxon>Spermatophyta</taxon>
        <taxon>Magnoliopsida</taxon>
        <taxon>eudicotyledons</taxon>
        <taxon>Gunneridae</taxon>
        <taxon>Pentapetalae</taxon>
        <taxon>rosids</taxon>
        <taxon>fabids</taxon>
        <taxon>Rosales</taxon>
        <taxon>Cannabaceae</taxon>
        <taxon>Cannabis</taxon>
    </lineage>
</organism>
<accession>A0A803QGD7</accession>
<dbReference type="EMBL" id="UZAU01000723">
    <property type="status" value="NOT_ANNOTATED_CDS"/>
    <property type="molecule type" value="Genomic_DNA"/>
</dbReference>
<reference evidence="1" key="1">
    <citation type="submission" date="2018-11" db="EMBL/GenBank/DDBJ databases">
        <authorList>
            <person name="Grassa J C."/>
        </authorList>
    </citation>
    <scope>NUCLEOTIDE SEQUENCE [LARGE SCALE GENOMIC DNA]</scope>
</reference>
<dbReference type="AlphaFoldDB" id="A0A803QGD7"/>
<dbReference type="Proteomes" id="UP000596661">
    <property type="component" value="Chromosome 9"/>
</dbReference>
<name>A0A803QGD7_CANSA</name>
<evidence type="ECO:0000313" key="1">
    <source>
        <dbReference type="EnsemblPlants" id="cds.evm.model.09.479"/>
    </source>
</evidence>
<reference evidence="1" key="2">
    <citation type="submission" date="2021-03" db="UniProtKB">
        <authorList>
            <consortium name="EnsemblPlants"/>
        </authorList>
    </citation>
    <scope>IDENTIFICATION</scope>
</reference>
<proteinExistence type="predicted"/>
<dbReference type="Gramene" id="evm.model.09.479">
    <property type="protein sequence ID" value="cds.evm.model.09.479"/>
    <property type="gene ID" value="evm.TU.09.479"/>
</dbReference>
<protein>
    <submittedName>
        <fullName evidence="1">Uncharacterized protein</fullName>
    </submittedName>
</protein>
<dbReference type="EnsemblPlants" id="evm.model.09.479">
    <property type="protein sequence ID" value="cds.evm.model.09.479"/>
    <property type="gene ID" value="evm.TU.09.479"/>
</dbReference>
<keyword evidence="2" id="KW-1185">Reference proteome</keyword>
<sequence length="188" mass="21261">MFAYGFSFSSIHVVLGLDNFMFKEKGGIYYVRSAYKLLQVMKGSNVAYSISMSSNERMSLRGKHVATEEVCPLCGIFAETDMHYLLKSRFFGGVWEATGFVTAGWNFSSISSWSKAISHGLDLNRELWLKSISNIKVNVNATLLERDLKFRYTFGVQDTYGSLVVVRASCYLGKVVPMWLRRLGSKKI</sequence>